<dbReference type="PANTHER" id="PTHR30164:SF2">
    <property type="entry name" value="PROTEIN MTFA"/>
    <property type="match status" value="1"/>
</dbReference>
<dbReference type="PANTHER" id="PTHR30164">
    <property type="entry name" value="MTFA PEPTIDASE"/>
    <property type="match status" value="1"/>
</dbReference>
<dbReference type="CDD" id="cd20169">
    <property type="entry name" value="Peptidase_M90_mtfA"/>
    <property type="match status" value="1"/>
</dbReference>
<dbReference type="Proteomes" id="UP001606099">
    <property type="component" value="Unassembled WGS sequence"/>
</dbReference>
<dbReference type="InterPro" id="IPR010384">
    <property type="entry name" value="MtfA_fam"/>
</dbReference>
<comment type="caution">
    <text evidence="1">The sequence shown here is derived from an EMBL/GenBank/DDBJ whole genome shotgun (WGS) entry which is preliminary data.</text>
</comment>
<sequence>MTGLWARWQVWREARLLRQHAIPEALWQATLARYPFLNWRSPEDVQRLRQLATLFLTRKEFHAVPPLQLSDEMAVAIAAQACVPILHLGLRRYEGFVGIVLHPQAVHAAREHHDDIGLVHQYDEELAGEAMEGGPLTLAWSEVQATDSASAYNVVIHEFAHVLDMNNGSSDGVPTLPSAAARAAWQNTLMTEWDWLCGEAVVGRPTVVDPYGAHSPVEFFAVASEAFFVAPGALKAQRPALYALLGSYFAQDPAAWAPPQG</sequence>
<name>A0ABW7FVA1_9BURK</name>
<keyword evidence="2" id="KW-1185">Reference proteome</keyword>
<dbReference type="RefSeq" id="WP_394460322.1">
    <property type="nucleotide sequence ID" value="NZ_JBIGHZ010000003.1"/>
</dbReference>
<evidence type="ECO:0000313" key="2">
    <source>
        <dbReference type="Proteomes" id="UP001606099"/>
    </source>
</evidence>
<gene>
    <name evidence="1" type="ORF">ACG0Z6_08330</name>
</gene>
<dbReference type="EMBL" id="JBIGHZ010000003">
    <property type="protein sequence ID" value="MFG6448250.1"/>
    <property type="molecule type" value="Genomic_DNA"/>
</dbReference>
<accession>A0ABW7FVA1</accession>
<proteinExistence type="predicted"/>
<dbReference type="Gene3D" id="3.40.390.10">
    <property type="entry name" value="Collagenase (Catalytic Domain)"/>
    <property type="match status" value="1"/>
</dbReference>
<protein>
    <submittedName>
        <fullName evidence="1">Zinc-dependent peptidase</fullName>
    </submittedName>
</protein>
<dbReference type="SUPFAM" id="SSF55486">
    <property type="entry name" value="Metalloproteases ('zincins'), catalytic domain"/>
    <property type="match status" value="1"/>
</dbReference>
<dbReference type="Gene3D" id="1.10.472.150">
    <property type="entry name" value="Glucose-regulated metallo-peptidase M90, N-terminal domain"/>
    <property type="match status" value="1"/>
</dbReference>
<dbReference type="InterPro" id="IPR042252">
    <property type="entry name" value="MtfA_N"/>
</dbReference>
<evidence type="ECO:0000313" key="1">
    <source>
        <dbReference type="EMBL" id="MFG6448250.1"/>
    </source>
</evidence>
<reference evidence="1 2" key="1">
    <citation type="submission" date="2024-08" db="EMBL/GenBank/DDBJ databases">
        <authorList>
            <person name="Lu H."/>
        </authorList>
    </citation>
    <scope>NUCLEOTIDE SEQUENCE [LARGE SCALE GENOMIC DNA]</scope>
    <source>
        <strain evidence="1 2">BYS180W</strain>
    </source>
</reference>
<dbReference type="InterPro" id="IPR024079">
    <property type="entry name" value="MetalloPept_cat_dom_sf"/>
</dbReference>
<dbReference type="Pfam" id="PF06167">
    <property type="entry name" value="Peptidase_M90"/>
    <property type="match status" value="1"/>
</dbReference>
<organism evidence="1 2">
    <name type="scientific">Roseateles rivi</name>
    <dbReference type="NCBI Taxonomy" id="3299028"/>
    <lineage>
        <taxon>Bacteria</taxon>
        <taxon>Pseudomonadati</taxon>
        <taxon>Pseudomonadota</taxon>
        <taxon>Betaproteobacteria</taxon>
        <taxon>Burkholderiales</taxon>
        <taxon>Sphaerotilaceae</taxon>
        <taxon>Roseateles</taxon>
    </lineage>
</organism>